<dbReference type="AlphaFoldDB" id="A0A9E7A2Z2"/>
<accession>A0A9E7A2Z2</accession>
<organism evidence="1 2">
    <name type="scientific">Ancylobacter polymorphus</name>
    <dbReference type="NCBI Taxonomy" id="223390"/>
    <lineage>
        <taxon>Bacteria</taxon>
        <taxon>Pseudomonadati</taxon>
        <taxon>Pseudomonadota</taxon>
        <taxon>Alphaproteobacteria</taxon>
        <taxon>Hyphomicrobiales</taxon>
        <taxon>Xanthobacteraceae</taxon>
        <taxon>Ancylobacter</taxon>
    </lineage>
</organism>
<evidence type="ECO:0000313" key="1">
    <source>
        <dbReference type="EMBL" id="UOK71743.1"/>
    </source>
</evidence>
<dbReference type="Proteomes" id="UP000831684">
    <property type="component" value="Chromosome"/>
</dbReference>
<sequence length="54" mass="5899">MTHLQLAILLIVSSALAFLLVDGIGGENFDCERSPGVPYRWSQCLEIQRIVGAP</sequence>
<protein>
    <submittedName>
        <fullName evidence="1">Uncharacterized protein</fullName>
    </submittedName>
</protein>
<reference evidence="1" key="1">
    <citation type="submission" date="2021-09" db="EMBL/GenBank/DDBJ databases">
        <title>Network and meta-omics reveal the key degrader and cooperation patterns in an efficient 1,4-dioxane-degrading microbial community.</title>
        <authorList>
            <person name="Dai C."/>
        </authorList>
    </citation>
    <scope>NUCLEOTIDE SEQUENCE</scope>
    <source>
        <strain evidence="1">ZM13</strain>
    </source>
</reference>
<gene>
    <name evidence="1" type="ORF">K9D25_03170</name>
</gene>
<dbReference type="KEGG" id="apol:K9D25_03170"/>
<dbReference type="EMBL" id="CP083239">
    <property type="protein sequence ID" value="UOK71743.1"/>
    <property type="molecule type" value="Genomic_DNA"/>
</dbReference>
<name>A0A9E7A2Z2_9HYPH</name>
<proteinExistence type="predicted"/>
<dbReference type="RefSeq" id="WP_244379178.1">
    <property type="nucleotide sequence ID" value="NZ_CP083239.1"/>
</dbReference>
<evidence type="ECO:0000313" key="2">
    <source>
        <dbReference type="Proteomes" id="UP000831684"/>
    </source>
</evidence>